<dbReference type="EMBL" id="JARKIK010000038">
    <property type="protein sequence ID" value="KAK8738873.1"/>
    <property type="molecule type" value="Genomic_DNA"/>
</dbReference>
<reference evidence="3" key="2">
    <citation type="submission" date="2024-01" db="EMBL/GenBank/DDBJ databases">
        <authorList>
            <person name="He J."/>
            <person name="Wang M."/>
            <person name="Zheng J."/>
            <person name="Liu Z."/>
        </authorList>
    </citation>
    <scope>NUCLEOTIDE SEQUENCE</scope>
    <source>
        <strain evidence="3">ZL_2023a</strain>
        <tissue evidence="3">Muscle</tissue>
    </source>
</reference>
<dbReference type="EMBL" id="JARKIK010000038">
    <property type="protein sequence ID" value="KAK8738869.1"/>
    <property type="molecule type" value="Genomic_DNA"/>
</dbReference>
<keyword evidence="2" id="KW-0732">Signal</keyword>
<name>A0AAW0XHZ7_CHEQU</name>
<keyword evidence="4" id="KW-1185">Reference proteome</keyword>
<feature type="signal peptide" evidence="2">
    <location>
        <begin position="1"/>
        <end position="16"/>
    </location>
</feature>
<sequence length="109" mass="11722">MPVVAVCLITISLHQASPPPPDWGGPPAPGHQHQQFVEEAAVPSGSEWGAGVAGALSTSDYPPHHSQPHSCPHFQLPLMTTTPTRRTSHSQHSQQVMKYHVCSVTEFSV</sequence>
<feature type="compositionally biased region" description="Low complexity" evidence="1">
    <location>
        <begin position="68"/>
        <end position="85"/>
    </location>
</feature>
<evidence type="ECO:0000256" key="1">
    <source>
        <dbReference type="SAM" id="MobiDB-lite"/>
    </source>
</evidence>
<dbReference type="Proteomes" id="UP001445076">
    <property type="component" value="Unassembled WGS sequence"/>
</dbReference>
<proteinExistence type="predicted"/>
<organism evidence="3 4">
    <name type="scientific">Cherax quadricarinatus</name>
    <name type="common">Australian red claw crayfish</name>
    <dbReference type="NCBI Taxonomy" id="27406"/>
    <lineage>
        <taxon>Eukaryota</taxon>
        <taxon>Metazoa</taxon>
        <taxon>Ecdysozoa</taxon>
        <taxon>Arthropoda</taxon>
        <taxon>Crustacea</taxon>
        <taxon>Multicrustacea</taxon>
        <taxon>Malacostraca</taxon>
        <taxon>Eumalacostraca</taxon>
        <taxon>Eucarida</taxon>
        <taxon>Decapoda</taxon>
        <taxon>Pleocyemata</taxon>
        <taxon>Astacidea</taxon>
        <taxon>Parastacoidea</taxon>
        <taxon>Parastacidae</taxon>
        <taxon>Cherax</taxon>
    </lineage>
</organism>
<dbReference type="AlphaFoldDB" id="A0AAW0XHZ7"/>
<evidence type="ECO:0000313" key="3">
    <source>
        <dbReference type="EMBL" id="KAK8738876.1"/>
    </source>
</evidence>
<comment type="caution">
    <text evidence="3">The sequence shown here is derived from an EMBL/GenBank/DDBJ whole genome shotgun (WGS) entry which is preliminary data.</text>
</comment>
<protein>
    <recommendedName>
        <fullName evidence="5">Secreted protein</fullName>
    </recommendedName>
</protein>
<gene>
    <name evidence="3" type="ORF">OTU49_003715</name>
</gene>
<dbReference type="EMBL" id="JARKIK010000038">
    <property type="protein sequence ID" value="KAK8738876.1"/>
    <property type="molecule type" value="Genomic_DNA"/>
</dbReference>
<reference evidence="3 4" key="1">
    <citation type="journal article" date="2024" name="BMC Genomics">
        <title>Genome assembly of redclaw crayfish (Cherax quadricarinatus) provides insights into its immune adaptation and hypoxia tolerance.</title>
        <authorList>
            <person name="Liu Z."/>
            <person name="Zheng J."/>
            <person name="Li H."/>
            <person name="Fang K."/>
            <person name="Wang S."/>
            <person name="He J."/>
            <person name="Zhou D."/>
            <person name="Weng S."/>
            <person name="Chi M."/>
            <person name="Gu Z."/>
            <person name="He J."/>
            <person name="Li F."/>
            <person name="Wang M."/>
        </authorList>
    </citation>
    <scope>NUCLEOTIDE SEQUENCE [LARGE SCALE GENOMIC DNA]</scope>
    <source>
        <strain evidence="3">ZL_2023a</strain>
    </source>
</reference>
<evidence type="ECO:0000313" key="4">
    <source>
        <dbReference type="Proteomes" id="UP001445076"/>
    </source>
</evidence>
<feature type="region of interest" description="Disordered" evidence="1">
    <location>
        <begin position="40"/>
        <end position="95"/>
    </location>
</feature>
<evidence type="ECO:0000256" key="2">
    <source>
        <dbReference type="SAM" id="SignalP"/>
    </source>
</evidence>
<dbReference type="EMBL" id="JARKIK010000038">
    <property type="protein sequence ID" value="KAK8738872.1"/>
    <property type="molecule type" value="Genomic_DNA"/>
</dbReference>
<feature type="chain" id="PRO_5044717450" description="Secreted protein" evidence="2">
    <location>
        <begin position="17"/>
        <end position="109"/>
    </location>
</feature>
<dbReference type="EMBL" id="JARKIK010000038">
    <property type="protein sequence ID" value="KAK8738867.1"/>
    <property type="molecule type" value="Genomic_DNA"/>
</dbReference>
<evidence type="ECO:0008006" key="5">
    <source>
        <dbReference type="Google" id="ProtNLM"/>
    </source>
</evidence>
<accession>A0AAW0XHZ7</accession>